<proteinExistence type="predicted"/>
<keyword evidence="4" id="KW-0560">Oxidoreductase</keyword>
<dbReference type="InterPro" id="IPR051721">
    <property type="entry name" value="Biopterin_syn/organic_redct"/>
</dbReference>
<keyword evidence="6" id="KW-1185">Reference proteome</keyword>
<keyword evidence="3" id="KW-0521">NADP</keyword>
<gene>
    <name evidence="5" type="ORF">L596_017066</name>
</gene>
<sequence length="266" mass="29194">MALVGKKTFCVVTGASRGIGQAIATKLAETSAPESTFLLLATNKEKLQETADIVQENNITVNVETVAVDFSDENLSLEGVETAFKRLVEQSSDIDRFIIVHNAGTTGDMNQKAIELENPEAWQSHLRINVTAMVQLNCLLYRLTNGKGKEAPIFVNITSLLAIKAFPSFTQYSTSKAAREAYFRAFAAEEPNVRILSYSPGPVLTDMRSSVIETTFDAGVKAAFLEQESGDVHKQVLTPEQTVAKMLAFLDHDAYESGSRIDYFDI</sequence>
<dbReference type="PANTHER" id="PTHR44085:SF2">
    <property type="entry name" value="SEPIAPTERIN REDUCTASE"/>
    <property type="match status" value="1"/>
</dbReference>
<name>A0A4U5N0F2_STECR</name>
<evidence type="ECO:0000256" key="1">
    <source>
        <dbReference type="ARBA" id="ARBA00004496"/>
    </source>
</evidence>
<evidence type="ECO:0000313" key="5">
    <source>
        <dbReference type="EMBL" id="TKR75829.1"/>
    </source>
</evidence>
<organism evidence="5 6">
    <name type="scientific">Steinernema carpocapsae</name>
    <name type="common">Entomopathogenic nematode</name>
    <dbReference type="NCBI Taxonomy" id="34508"/>
    <lineage>
        <taxon>Eukaryota</taxon>
        <taxon>Metazoa</taxon>
        <taxon>Ecdysozoa</taxon>
        <taxon>Nematoda</taxon>
        <taxon>Chromadorea</taxon>
        <taxon>Rhabditida</taxon>
        <taxon>Tylenchina</taxon>
        <taxon>Panagrolaimomorpha</taxon>
        <taxon>Strongyloidoidea</taxon>
        <taxon>Steinernematidae</taxon>
        <taxon>Steinernema</taxon>
    </lineage>
</organism>
<dbReference type="InterPro" id="IPR036291">
    <property type="entry name" value="NAD(P)-bd_dom_sf"/>
</dbReference>
<dbReference type="SUPFAM" id="SSF51735">
    <property type="entry name" value="NAD(P)-binding Rossmann-fold domains"/>
    <property type="match status" value="1"/>
</dbReference>
<evidence type="ECO:0000313" key="6">
    <source>
        <dbReference type="Proteomes" id="UP000298663"/>
    </source>
</evidence>
<dbReference type="PRINTS" id="PR00081">
    <property type="entry name" value="GDHRDH"/>
</dbReference>
<evidence type="ECO:0000256" key="4">
    <source>
        <dbReference type="ARBA" id="ARBA00023002"/>
    </source>
</evidence>
<dbReference type="Pfam" id="PF00106">
    <property type="entry name" value="adh_short"/>
    <property type="match status" value="1"/>
</dbReference>
<keyword evidence="2" id="KW-0963">Cytoplasm</keyword>
<evidence type="ECO:0000256" key="2">
    <source>
        <dbReference type="ARBA" id="ARBA00022490"/>
    </source>
</evidence>
<dbReference type="GO" id="GO:0005737">
    <property type="term" value="C:cytoplasm"/>
    <property type="evidence" value="ECO:0007669"/>
    <property type="project" value="UniProtKB-SubCell"/>
</dbReference>
<dbReference type="Proteomes" id="UP000298663">
    <property type="component" value="Unassembled WGS sequence"/>
</dbReference>
<evidence type="ECO:0000256" key="3">
    <source>
        <dbReference type="ARBA" id="ARBA00022857"/>
    </source>
</evidence>
<reference evidence="5 6" key="2">
    <citation type="journal article" date="2019" name="G3 (Bethesda)">
        <title>Hybrid Assembly of the Genome of the Entomopathogenic Nematode Steinernema carpocapsae Identifies the X-Chromosome.</title>
        <authorList>
            <person name="Serra L."/>
            <person name="Macchietto M."/>
            <person name="Macias-Munoz A."/>
            <person name="McGill C.J."/>
            <person name="Rodriguez I.M."/>
            <person name="Rodriguez B."/>
            <person name="Murad R."/>
            <person name="Mortazavi A."/>
        </authorList>
    </citation>
    <scope>NUCLEOTIDE SEQUENCE [LARGE SCALE GENOMIC DNA]</scope>
    <source>
        <strain evidence="5 6">ALL</strain>
    </source>
</reference>
<dbReference type="EMBL" id="AZBU02000005">
    <property type="protein sequence ID" value="TKR75829.1"/>
    <property type="molecule type" value="Genomic_DNA"/>
</dbReference>
<dbReference type="InterPro" id="IPR002347">
    <property type="entry name" value="SDR_fam"/>
</dbReference>
<dbReference type="STRING" id="34508.A0A4U5N0F2"/>
<comment type="subcellular location">
    <subcellularLocation>
        <location evidence="1">Cytoplasm</location>
    </subcellularLocation>
</comment>
<reference evidence="5 6" key="1">
    <citation type="journal article" date="2015" name="Genome Biol.">
        <title>Comparative genomics of Steinernema reveals deeply conserved gene regulatory networks.</title>
        <authorList>
            <person name="Dillman A.R."/>
            <person name="Macchietto M."/>
            <person name="Porter C.F."/>
            <person name="Rogers A."/>
            <person name="Williams B."/>
            <person name="Antoshechkin I."/>
            <person name="Lee M.M."/>
            <person name="Goodwin Z."/>
            <person name="Lu X."/>
            <person name="Lewis E.E."/>
            <person name="Goodrich-Blair H."/>
            <person name="Stock S.P."/>
            <person name="Adams B.J."/>
            <person name="Sternberg P.W."/>
            <person name="Mortazavi A."/>
        </authorList>
    </citation>
    <scope>NUCLEOTIDE SEQUENCE [LARGE SCALE GENOMIC DNA]</scope>
    <source>
        <strain evidence="5 6">ALL</strain>
    </source>
</reference>
<dbReference type="GO" id="GO:0006729">
    <property type="term" value="P:tetrahydrobiopterin biosynthetic process"/>
    <property type="evidence" value="ECO:0007669"/>
    <property type="project" value="TreeGrafter"/>
</dbReference>
<dbReference type="AlphaFoldDB" id="A0A4U5N0F2"/>
<dbReference type="GO" id="GO:0004757">
    <property type="term" value="F:sepiapterin reductase (NADP+) activity"/>
    <property type="evidence" value="ECO:0007669"/>
    <property type="project" value="TreeGrafter"/>
</dbReference>
<dbReference type="PANTHER" id="PTHR44085">
    <property type="entry name" value="SEPIAPTERIN REDUCTASE"/>
    <property type="match status" value="1"/>
</dbReference>
<dbReference type="Gene3D" id="3.40.50.720">
    <property type="entry name" value="NAD(P)-binding Rossmann-like Domain"/>
    <property type="match status" value="1"/>
</dbReference>
<comment type="caution">
    <text evidence="5">The sequence shown here is derived from an EMBL/GenBank/DDBJ whole genome shotgun (WGS) entry which is preliminary data.</text>
</comment>
<protein>
    <recommendedName>
        <fullName evidence="7">Sepiapterin reductase</fullName>
    </recommendedName>
</protein>
<evidence type="ECO:0008006" key="7">
    <source>
        <dbReference type="Google" id="ProtNLM"/>
    </source>
</evidence>
<accession>A0A4U5N0F2</accession>
<dbReference type="OrthoDB" id="153074at2759"/>